<keyword evidence="1" id="KW-0472">Membrane</keyword>
<name>A0A5M8RL43_9BACI</name>
<evidence type="ECO:0000313" key="2">
    <source>
        <dbReference type="EMBL" id="KAA6447626.1"/>
    </source>
</evidence>
<dbReference type="InterPro" id="IPR009574">
    <property type="entry name" value="DUF1189"/>
</dbReference>
<organism evidence="2 3">
    <name type="scientific">Bacillus swezeyi</name>
    <dbReference type="NCBI Taxonomy" id="1925020"/>
    <lineage>
        <taxon>Bacteria</taxon>
        <taxon>Bacillati</taxon>
        <taxon>Bacillota</taxon>
        <taxon>Bacilli</taxon>
        <taxon>Bacillales</taxon>
        <taxon>Bacillaceae</taxon>
        <taxon>Bacillus</taxon>
    </lineage>
</organism>
<dbReference type="AlphaFoldDB" id="A0A5M8RL43"/>
<evidence type="ECO:0000256" key="1">
    <source>
        <dbReference type="SAM" id="Phobius"/>
    </source>
</evidence>
<evidence type="ECO:0000313" key="3">
    <source>
        <dbReference type="Proteomes" id="UP000324326"/>
    </source>
</evidence>
<proteinExistence type="predicted"/>
<dbReference type="Proteomes" id="UP000324326">
    <property type="component" value="Unassembled WGS sequence"/>
</dbReference>
<feature type="transmembrane region" description="Helical" evidence="1">
    <location>
        <begin position="222"/>
        <end position="244"/>
    </location>
</feature>
<accession>A0A5M8RL43</accession>
<dbReference type="STRING" id="1925020.BTA30_20435"/>
<gene>
    <name evidence="2" type="ORF">DX927_20390</name>
</gene>
<dbReference type="RefSeq" id="WP_148958350.1">
    <property type="nucleotide sequence ID" value="NZ_CM125431.1"/>
</dbReference>
<comment type="caution">
    <text evidence="2">The sequence shown here is derived from an EMBL/GenBank/DDBJ whole genome shotgun (WGS) entry which is preliminary data.</text>
</comment>
<keyword evidence="1" id="KW-1133">Transmembrane helix</keyword>
<feature type="transmembrane region" description="Helical" evidence="1">
    <location>
        <begin position="35"/>
        <end position="55"/>
    </location>
</feature>
<sequence>MKNRQNENFIIRCLKASASPSGVCRYRDTFSWLQIFFLLIFLTSCLAAPLAISFMKMERFNIRAFMPSAIQELDQSFADQLKGYQLLNGKLEGGKGFVRVEEGATLLAADMEYAFQADGENGRLKVNGYANAILFQPDHLIISDQNGTGFSVRYVKRDVKLKEMTAHDLEAFIGEVWLAQYKPMIMLLAFSLIFISQLFISVVLAVGLWITKKSKMTGIASFKEASAAAVCGSAVPVFAAAAAGLLHFDLITVLLIHSCGVILMISFTFSHLSKTRHHNGKLQSGGNHDKSAAI</sequence>
<feature type="transmembrane region" description="Helical" evidence="1">
    <location>
        <begin position="185"/>
        <end position="210"/>
    </location>
</feature>
<dbReference type="EMBL" id="QSND01000005">
    <property type="protein sequence ID" value="KAA6447626.1"/>
    <property type="molecule type" value="Genomic_DNA"/>
</dbReference>
<protein>
    <submittedName>
        <fullName evidence="2">DUF1189 domain-containing protein</fullName>
    </submittedName>
</protein>
<keyword evidence="1" id="KW-0812">Transmembrane</keyword>
<dbReference type="Pfam" id="PF06691">
    <property type="entry name" value="DUF1189"/>
    <property type="match status" value="1"/>
</dbReference>
<reference evidence="2 3" key="1">
    <citation type="submission" date="2018-08" db="EMBL/GenBank/DDBJ databases">
        <title>Bacillus phenotypic plasticity.</title>
        <authorList>
            <person name="Hurtado E."/>
        </authorList>
    </citation>
    <scope>NUCLEOTIDE SEQUENCE [LARGE SCALE GENOMIC DNA]</scope>
    <source>
        <strain evidence="2 3">427</strain>
    </source>
</reference>
<feature type="transmembrane region" description="Helical" evidence="1">
    <location>
        <begin position="250"/>
        <end position="272"/>
    </location>
</feature>